<evidence type="ECO:0000256" key="6">
    <source>
        <dbReference type="ARBA" id="ARBA00023303"/>
    </source>
</evidence>
<evidence type="ECO:0000313" key="12">
    <source>
        <dbReference type="Proteomes" id="UP000661894"/>
    </source>
</evidence>
<comment type="activity regulation">
    <text evidence="10">Na(+) is not transported, but it plays an essential structural role and its presence is essential for fluoride channel function.</text>
</comment>
<dbReference type="InterPro" id="IPR003691">
    <property type="entry name" value="FluC"/>
</dbReference>
<feature type="transmembrane region" description="Helical" evidence="10">
    <location>
        <begin position="35"/>
        <end position="56"/>
    </location>
</feature>
<reference evidence="11 12" key="1">
    <citation type="submission" date="2020-08" db="EMBL/GenBank/DDBJ databases">
        <title>A Genomic Blueprint of the Chicken Gut Microbiome.</title>
        <authorList>
            <person name="Gilroy R."/>
            <person name="Ravi A."/>
            <person name="Getino M."/>
            <person name="Pursley I."/>
            <person name="Horton D.L."/>
            <person name="Alikhan N.-F."/>
            <person name="Baker D."/>
            <person name="Gharbi K."/>
            <person name="Hall N."/>
            <person name="Watson M."/>
            <person name="Adriaenssens E.M."/>
            <person name="Foster-Nyarko E."/>
            <person name="Jarju S."/>
            <person name="Secka A."/>
            <person name="Antonio M."/>
            <person name="Oren A."/>
            <person name="Chaudhuri R."/>
            <person name="La Ragione R.M."/>
            <person name="Hildebrand F."/>
            <person name="Pallen M.J."/>
        </authorList>
    </citation>
    <scope>NUCLEOTIDE SEQUENCE [LARGE SCALE GENOMIC DNA]</scope>
    <source>
        <strain evidence="11 12">Sa1BUA1</strain>
    </source>
</reference>
<evidence type="ECO:0000256" key="2">
    <source>
        <dbReference type="ARBA" id="ARBA00022475"/>
    </source>
</evidence>
<protein>
    <recommendedName>
        <fullName evidence="10">Fluoride-specific ion channel FluC</fullName>
    </recommendedName>
</protein>
<evidence type="ECO:0000256" key="7">
    <source>
        <dbReference type="ARBA" id="ARBA00035120"/>
    </source>
</evidence>
<sequence length="130" mass="12652">MRQLDVRSVGTVAAGGAAGAVARHLLVGAGGSSGWAVTLAVNVAGAFLLGLLLERLARGGPDTGRRRLRLLLGTGALGGFTTYSGIAVEVLARLDAGSWAGAAGYGLGTVLAGLAACGAGVVVGARRAAR</sequence>
<comment type="catalytic activity">
    <reaction evidence="8">
        <text>fluoride(in) = fluoride(out)</text>
        <dbReference type="Rhea" id="RHEA:76159"/>
        <dbReference type="ChEBI" id="CHEBI:17051"/>
    </reaction>
    <physiologicalReaction direction="left-to-right" evidence="8">
        <dbReference type="Rhea" id="RHEA:76160"/>
    </physiologicalReaction>
</comment>
<dbReference type="EMBL" id="JACSPO010000002">
    <property type="protein sequence ID" value="MBD8062092.1"/>
    <property type="molecule type" value="Genomic_DNA"/>
</dbReference>
<comment type="caution">
    <text evidence="11">The sequence shown here is derived from an EMBL/GenBank/DDBJ whole genome shotgun (WGS) entry which is preliminary data.</text>
</comment>
<organism evidence="11 12">
    <name type="scientific">Oceanitalea stevensii</name>
    <dbReference type="NCBI Taxonomy" id="2763072"/>
    <lineage>
        <taxon>Bacteria</taxon>
        <taxon>Bacillati</taxon>
        <taxon>Actinomycetota</taxon>
        <taxon>Actinomycetes</taxon>
        <taxon>Micrococcales</taxon>
        <taxon>Bogoriellaceae</taxon>
        <taxon>Georgenia</taxon>
    </lineage>
</organism>
<proteinExistence type="inferred from homology"/>
<dbReference type="RefSeq" id="WP_251839201.1">
    <property type="nucleotide sequence ID" value="NZ_JACSPO010000002.1"/>
</dbReference>
<keyword evidence="4 10" id="KW-1133">Transmembrane helix</keyword>
<keyword evidence="3 10" id="KW-0812">Transmembrane</keyword>
<feature type="binding site" evidence="10">
    <location>
        <position position="81"/>
    </location>
    <ligand>
        <name>Na(+)</name>
        <dbReference type="ChEBI" id="CHEBI:29101"/>
        <note>structural</note>
    </ligand>
</feature>
<gene>
    <name evidence="10" type="primary">fluC</name>
    <name evidence="10" type="synonym">crcB</name>
    <name evidence="11" type="ORF">H9624_07125</name>
</gene>
<evidence type="ECO:0000256" key="4">
    <source>
        <dbReference type="ARBA" id="ARBA00022989"/>
    </source>
</evidence>
<evidence type="ECO:0000256" key="1">
    <source>
        <dbReference type="ARBA" id="ARBA00004651"/>
    </source>
</evidence>
<keyword evidence="2 10" id="KW-1003">Cell membrane</keyword>
<feature type="transmembrane region" description="Helical" evidence="10">
    <location>
        <begin position="68"/>
        <end position="92"/>
    </location>
</feature>
<evidence type="ECO:0000256" key="3">
    <source>
        <dbReference type="ARBA" id="ARBA00022692"/>
    </source>
</evidence>
<evidence type="ECO:0000313" key="11">
    <source>
        <dbReference type="EMBL" id="MBD8062092.1"/>
    </source>
</evidence>
<keyword evidence="10" id="KW-0915">Sodium</keyword>
<feature type="binding site" evidence="10">
    <location>
        <position position="78"/>
    </location>
    <ligand>
        <name>Na(+)</name>
        <dbReference type="ChEBI" id="CHEBI:29101"/>
        <note>structural</note>
    </ligand>
</feature>
<feature type="transmembrane region" description="Helical" evidence="10">
    <location>
        <begin position="104"/>
        <end position="125"/>
    </location>
</feature>
<dbReference type="Proteomes" id="UP000661894">
    <property type="component" value="Unassembled WGS sequence"/>
</dbReference>
<comment type="subcellular location">
    <subcellularLocation>
        <location evidence="1 10">Cell membrane</location>
        <topology evidence="1 10">Multi-pass membrane protein</topology>
    </subcellularLocation>
</comment>
<accession>A0ABR8Z195</accession>
<evidence type="ECO:0000256" key="9">
    <source>
        <dbReference type="ARBA" id="ARBA00049940"/>
    </source>
</evidence>
<name>A0ABR8Z195_9MICO</name>
<dbReference type="Pfam" id="PF02537">
    <property type="entry name" value="CRCB"/>
    <property type="match status" value="1"/>
</dbReference>
<evidence type="ECO:0000256" key="10">
    <source>
        <dbReference type="HAMAP-Rule" id="MF_00454"/>
    </source>
</evidence>
<keyword evidence="10" id="KW-0813">Transport</keyword>
<dbReference type="HAMAP" id="MF_00454">
    <property type="entry name" value="FluC"/>
    <property type="match status" value="1"/>
</dbReference>
<keyword evidence="12" id="KW-1185">Reference proteome</keyword>
<keyword evidence="10" id="KW-0479">Metal-binding</keyword>
<keyword evidence="10" id="KW-0406">Ion transport</keyword>
<comment type="function">
    <text evidence="9 10">Fluoride-specific ion channel. Important for reducing fluoride concentration in the cell, thus reducing its toxicity.</text>
</comment>
<keyword evidence="6 10" id="KW-0407">Ion channel</keyword>
<evidence type="ECO:0000256" key="5">
    <source>
        <dbReference type="ARBA" id="ARBA00023136"/>
    </source>
</evidence>
<comment type="similarity">
    <text evidence="7 10">Belongs to the fluoride channel Fluc/FEX (TC 1.A.43) family.</text>
</comment>
<keyword evidence="5 10" id="KW-0472">Membrane</keyword>
<evidence type="ECO:0000256" key="8">
    <source>
        <dbReference type="ARBA" id="ARBA00035585"/>
    </source>
</evidence>